<organism evidence="1 2">
    <name type="scientific">Photorhabdus heterorhabditis</name>
    <dbReference type="NCBI Taxonomy" id="880156"/>
    <lineage>
        <taxon>Bacteria</taxon>
        <taxon>Pseudomonadati</taxon>
        <taxon>Pseudomonadota</taxon>
        <taxon>Gammaproteobacteria</taxon>
        <taxon>Enterobacterales</taxon>
        <taxon>Morganellaceae</taxon>
        <taxon>Photorhabdus</taxon>
    </lineage>
</organism>
<dbReference type="RefSeq" id="WP_054478573.1">
    <property type="nucleotide sequence ID" value="NZ_CAWMRL010000023.1"/>
</dbReference>
<name>A0ABR5KC41_9GAMM</name>
<sequence length="80" mass="9387">MNAYDIPINSFALGSPDCDEHYCLHMEDGFWITYFSERGVRSGLCIFCNVHDAVNFFIWFLLKDKLPEISWKSIDLFKNT</sequence>
<keyword evidence="2" id="KW-1185">Reference proteome</keyword>
<dbReference type="Proteomes" id="UP000037727">
    <property type="component" value="Unassembled WGS sequence"/>
</dbReference>
<dbReference type="EMBL" id="LJCS01000023">
    <property type="protein sequence ID" value="KOY62164.1"/>
    <property type="molecule type" value="Genomic_DNA"/>
</dbReference>
<evidence type="ECO:0000313" key="1">
    <source>
        <dbReference type="EMBL" id="KOY62164.1"/>
    </source>
</evidence>
<reference evidence="1 2" key="1">
    <citation type="submission" date="2015-09" db="EMBL/GenBank/DDBJ databases">
        <title>Draft genome sequence and assembly of Photorhabdus sp. VMG, a bacterial symbiont associated with Heterorhabditis zealandica.</title>
        <authorList>
            <person name="Naidoo S."/>
            <person name="Featherston J."/>
            <person name="Mothupi B."/>
            <person name="Gray V.M."/>
        </authorList>
    </citation>
    <scope>NUCLEOTIDE SEQUENCE [LARGE SCALE GENOMIC DNA]</scope>
    <source>
        <strain evidence="1 2">VMG</strain>
    </source>
</reference>
<accession>A0ABR5KC41</accession>
<protein>
    <submittedName>
        <fullName evidence="1">Uncharacterized protein</fullName>
    </submittedName>
</protein>
<comment type="caution">
    <text evidence="1">The sequence shown here is derived from an EMBL/GenBank/DDBJ whole genome shotgun (WGS) entry which is preliminary data.</text>
</comment>
<evidence type="ECO:0000313" key="2">
    <source>
        <dbReference type="Proteomes" id="UP000037727"/>
    </source>
</evidence>
<proteinExistence type="predicted"/>
<gene>
    <name evidence="1" type="ORF">AM629_10135</name>
</gene>